<evidence type="ECO:0000313" key="3">
    <source>
        <dbReference type="Proteomes" id="UP000250235"/>
    </source>
</evidence>
<protein>
    <submittedName>
        <fullName evidence="2">Uncharacterized protein</fullName>
    </submittedName>
</protein>
<name>A0A2Z7BS84_9LAMI</name>
<proteinExistence type="predicted"/>
<feature type="region of interest" description="Disordered" evidence="1">
    <location>
        <begin position="78"/>
        <end position="113"/>
    </location>
</feature>
<gene>
    <name evidence="2" type="ORF">F511_44383</name>
</gene>
<evidence type="ECO:0000313" key="2">
    <source>
        <dbReference type="EMBL" id="KZV37472.1"/>
    </source>
</evidence>
<dbReference type="Proteomes" id="UP000250235">
    <property type="component" value="Unassembled WGS sequence"/>
</dbReference>
<reference evidence="2 3" key="1">
    <citation type="journal article" date="2015" name="Proc. Natl. Acad. Sci. U.S.A.">
        <title>The resurrection genome of Boea hygrometrica: A blueprint for survival of dehydration.</title>
        <authorList>
            <person name="Xiao L."/>
            <person name="Yang G."/>
            <person name="Zhang L."/>
            <person name="Yang X."/>
            <person name="Zhao S."/>
            <person name="Ji Z."/>
            <person name="Zhou Q."/>
            <person name="Hu M."/>
            <person name="Wang Y."/>
            <person name="Chen M."/>
            <person name="Xu Y."/>
            <person name="Jin H."/>
            <person name="Xiao X."/>
            <person name="Hu G."/>
            <person name="Bao F."/>
            <person name="Hu Y."/>
            <person name="Wan P."/>
            <person name="Li L."/>
            <person name="Deng X."/>
            <person name="Kuang T."/>
            <person name="Xiang C."/>
            <person name="Zhu J.K."/>
            <person name="Oliver M.J."/>
            <person name="He Y."/>
        </authorList>
    </citation>
    <scope>NUCLEOTIDE SEQUENCE [LARGE SCALE GENOMIC DNA]</scope>
    <source>
        <strain evidence="3">cv. XS01</strain>
    </source>
</reference>
<evidence type="ECO:0000256" key="1">
    <source>
        <dbReference type="SAM" id="MobiDB-lite"/>
    </source>
</evidence>
<dbReference type="AlphaFoldDB" id="A0A2Z7BS84"/>
<accession>A0A2Z7BS84</accession>
<keyword evidence="3" id="KW-1185">Reference proteome</keyword>
<feature type="compositionally biased region" description="Basic and acidic residues" evidence="1">
    <location>
        <begin position="99"/>
        <end position="108"/>
    </location>
</feature>
<feature type="compositionally biased region" description="Acidic residues" evidence="1">
    <location>
        <begin position="158"/>
        <end position="184"/>
    </location>
</feature>
<dbReference type="EMBL" id="KV002904">
    <property type="protein sequence ID" value="KZV37472.1"/>
    <property type="molecule type" value="Genomic_DNA"/>
</dbReference>
<feature type="region of interest" description="Disordered" evidence="1">
    <location>
        <begin position="155"/>
        <end position="196"/>
    </location>
</feature>
<sequence length="196" mass="21637">MTTIVGLIVPSWSGLVCRAGRAYGAELVGLSVPSWSGLVCRAGRAYRLPSWLDLQFPEQSWSRQQIRELRDSGLLSRDNGLLSRDNGNPSRDNGLLSRDNGHPSRDNGHPSISDLVPTGFGFACIQDAEDTIQEQHLVIEALVEEKSSLLQTIQGLQEDNDDPAPFDDEWEEEPEEDPKEEGLEDIPIGEGDIVDE</sequence>
<organism evidence="2 3">
    <name type="scientific">Dorcoceras hygrometricum</name>
    <dbReference type="NCBI Taxonomy" id="472368"/>
    <lineage>
        <taxon>Eukaryota</taxon>
        <taxon>Viridiplantae</taxon>
        <taxon>Streptophyta</taxon>
        <taxon>Embryophyta</taxon>
        <taxon>Tracheophyta</taxon>
        <taxon>Spermatophyta</taxon>
        <taxon>Magnoliopsida</taxon>
        <taxon>eudicotyledons</taxon>
        <taxon>Gunneridae</taxon>
        <taxon>Pentapetalae</taxon>
        <taxon>asterids</taxon>
        <taxon>lamiids</taxon>
        <taxon>Lamiales</taxon>
        <taxon>Gesneriaceae</taxon>
        <taxon>Didymocarpoideae</taxon>
        <taxon>Trichosporeae</taxon>
        <taxon>Loxocarpinae</taxon>
        <taxon>Dorcoceras</taxon>
    </lineage>
</organism>